<dbReference type="EMBL" id="JASCTH010000004">
    <property type="protein sequence ID" value="MDI6098423.1"/>
    <property type="molecule type" value="Genomic_DNA"/>
</dbReference>
<proteinExistence type="predicted"/>
<keyword evidence="3" id="KW-1185">Reference proteome</keyword>
<dbReference type="PROSITE" id="PS51257">
    <property type="entry name" value="PROKAR_LIPOPROTEIN"/>
    <property type="match status" value="1"/>
</dbReference>
<reference evidence="2 3" key="1">
    <citation type="submission" date="2023-05" db="EMBL/GenBank/DDBJ databases">
        <title>Actinoplanes sp. NEAU-A12 genome sequencing.</title>
        <authorList>
            <person name="Wang Z.-S."/>
        </authorList>
    </citation>
    <scope>NUCLEOTIDE SEQUENCE [LARGE SCALE GENOMIC DNA]</scope>
    <source>
        <strain evidence="2 3">NEAU-A12</strain>
    </source>
</reference>
<dbReference type="RefSeq" id="WP_282758065.1">
    <property type="nucleotide sequence ID" value="NZ_JASCTH010000004.1"/>
</dbReference>
<organism evidence="2 3">
    <name type="scientific">Actinoplanes sandaracinus</name>
    <dbReference type="NCBI Taxonomy" id="3045177"/>
    <lineage>
        <taxon>Bacteria</taxon>
        <taxon>Bacillati</taxon>
        <taxon>Actinomycetota</taxon>
        <taxon>Actinomycetes</taxon>
        <taxon>Micromonosporales</taxon>
        <taxon>Micromonosporaceae</taxon>
        <taxon>Actinoplanes</taxon>
    </lineage>
</organism>
<accession>A0ABT6WFC4</accession>
<feature type="chain" id="PRO_5045761647" description="Secreted protein" evidence="1">
    <location>
        <begin position="29"/>
        <end position="160"/>
    </location>
</feature>
<dbReference type="Proteomes" id="UP001241758">
    <property type="component" value="Unassembled WGS sequence"/>
</dbReference>
<evidence type="ECO:0000256" key="1">
    <source>
        <dbReference type="SAM" id="SignalP"/>
    </source>
</evidence>
<protein>
    <recommendedName>
        <fullName evidence="4">Secreted protein</fullName>
    </recommendedName>
</protein>
<evidence type="ECO:0000313" key="2">
    <source>
        <dbReference type="EMBL" id="MDI6098423.1"/>
    </source>
</evidence>
<name>A0ABT6WFC4_9ACTN</name>
<comment type="caution">
    <text evidence="2">The sequence shown here is derived from an EMBL/GenBank/DDBJ whole genome shotgun (WGS) entry which is preliminary data.</text>
</comment>
<evidence type="ECO:0008006" key="4">
    <source>
        <dbReference type="Google" id="ProtNLM"/>
    </source>
</evidence>
<gene>
    <name evidence="2" type="ORF">QLQ12_07385</name>
</gene>
<feature type="signal peptide" evidence="1">
    <location>
        <begin position="1"/>
        <end position="28"/>
    </location>
</feature>
<keyword evidence="1" id="KW-0732">Signal</keyword>
<sequence>MLKRVMTIIGAAALAVTGSMMVASPASAAYGCTGNLVGSWAVPLKDMLDGSTYYRSDVKVYYDASTGWNCAALVKRPGHARYGDKTPLFIEMYNERWAEDNYRNNYDQDQGAFKYYAGPIKVYGKNMCLSFNASHGDHEAHPGQPYSYNGRLLKTGVACG</sequence>
<evidence type="ECO:0000313" key="3">
    <source>
        <dbReference type="Proteomes" id="UP001241758"/>
    </source>
</evidence>